<dbReference type="RefSeq" id="WP_088919636.1">
    <property type="nucleotide sequence ID" value="NZ_CP018632.1"/>
</dbReference>
<evidence type="ECO:0000313" key="2">
    <source>
        <dbReference type="Proteomes" id="UP000250079"/>
    </source>
</evidence>
<organism evidence="1 2">
    <name type="scientific">Granulosicoccus antarcticus IMCC3135</name>
    <dbReference type="NCBI Taxonomy" id="1192854"/>
    <lineage>
        <taxon>Bacteria</taxon>
        <taxon>Pseudomonadati</taxon>
        <taxon>Pseudomonadota</taxon>
        <taxon>Gammaproteobacteria</taxon>
        <taxon>Chromatiales</taxon>
        <taxon>Granulosicoccaceae</taxon>
        <taxon>Granulosicoccus</taxon>
    </lineage>
</organism>
<accession>A0A2Z2P279</accession>
<protein>
    <recommendedName>
        <fullName evidence="3">Transposase DDE domain-containing protein</fullName>
    </recommendedName>
</protein>
<gene>
    <name evidence="1" type="ORF">IMCC3135_22835</name>
</gene>
<evidence type="ECO:0000313" key="1">
    <source>
        <dbReference type="EMBL" id="ASJ74637.1"/>
    </source>
</evidence>
<dbReference type="AlphaFoldDB" id="A0A2Z2P279"/>
<dbReference type="OrthoDB" id="6192860at2"/>
<dbReference type="EMBL" id="CP018632">
    <property type="protein sequence ID" value="ASJ74637.1"/>
    <property type="molecule type" value="Genomic_DNA"/>
</dbReference>
<reference evidence="1 2" key="1">
    <citation type="submission" date="2016-12" db="EMBL/GenBank/DDBJ databases">
        <authorList>
            <person name="Song W.-J."/>
            <person name="Kurnit D.M."/>
        </authorList>
    </citation>
    <scope>NUCLEOTIDE SEQUENCE [LARGE SCALE GENOMIC DNA]</scope>
    <source>
        <strain evidence="1 2">IMCC3135</strain>
    </source>
</reference>
<dbReference type="KEGG" id="gai:IMCC3135_22835"/>
<evidence type="ECO:0008006" key="3">
    <source>
        <dbReference type="Google" id="ProtNLM"/>
    </source>
</evidence>
<sequence length="122" mass="14148">MSIENVQAIGRAGRTRWRVENETFNVLKNQGYEFEHNYGHGKQNLSSTLAVLMMLAFLVDQIQEHSCRVFQQARKSRGTKKTLWMQMRVMMTTFRIPDWQTYMALLIDPDSVSMQTGQVDSG</sequence>
<keyword evidence="2" id="KW-1185">Reference proteome</keyword>
<name>A0A2Z2P279_9GAMM</name>
<proteinExistence type="predicted"/>
<dbReference type="Proteomes" id="UP000250079">
    <property type="component" value="Chromosome"/>
</dbReference>